<evidence type="ECO:0000256" key="4">
    <source>
        <dbReference type="RuleBase" id="RU004508"/>
    </source>
</evidence>
<dbReference type="InterPro" id="IPR000653">
    <property type="entry name" value="DegT/StrS_aminotransferase"/>
</dbReference>
<evidence type="ECO:0000256" key="2">
    <source>
        <dbReference type="PIRSR" id="PIRSR000390-1"/>
    </source>
</evidence>
<dbReference type="GO" id="GO:0030170">
    <property type="term" value="F:pyridoxal phosphate binding"/>
    <property type="evidence" value="ECO:0007669"/>
    <property type="project" value="TreeGrafter"/>
</dbReference>
<proteinExistence type="inferred from homology"/>
<dbReference type="RefSeq" id="WP_145373980.1">
    <property type="nucleotide sequence ID" value="NZ_CP036276.1"/>
</dbReference>
<keyword evidence="7" id="KW-1185">Reference proteome</keyword>
<organism evidence="6 7">
    <name type="scientific">Symmachiella dynata</name>
    <dbReference type="NCBI Taxonomy" id="2527995"/>
    <lineage>
        <taxon>Bacteria</taxon>
        <taxon>Pseudomonadati</taxon>
        <taxon>Planctomycetota</taxon>
        <taxon>Planctomycetia</taxon>
        <taxon>Planctomycetales</taxon>
        <taxon>Planctomycetaceae</taxon>
        <taxon>Symmachiella</taxon>
    </lineage>
</organism>
<keyword evidence="6" id="KW-0032">Aminotransferase</keyword>
<dbReference type="PANTHER" id="PTHR30244">
    <property type="entry name" value="TRANSAMINASE"/>
    <property type="match status" value="1"/>
</dbReference>
<comment type="similarity">
    <text evidence="1 4">Belongs to the DegT/DnrJ/EryC1 family.</text>
</comment>
<name>A0A517ZHL3_9PLAN</name>
<dbReference type="InterPro" id="IPR015421">
    <property type="entry name" value="PyrdxlP-dep_Trfase_major"/>
</dbReference>
<dbReference type="InterPro" id="IPR015424">
    <property type="entry name" value="PyrdxlP-dep_Trfase"/>
</dbReference>
<evidence type="ECO:0000256" key="1">
    <source>
        <dbReference type="ARBA" id="ARBA00037999"/>
    </source>
</evidence>
<dbReference type="AlphaFoldDB" id="A0A517ZHL3"/>
<protein>
    <submittedName>
        <fullName evidence="6">Pyridoxal phosphate-dependent aminotransferase EpsN</fullName>
        <ecNumber evidence="6">2.6.1.-</ecNumber>
    </submittedName>
</protein>
<feature type="compositionally biased region" description="Basic and acidic residues" evidence="5">
    <location>
        <begin position="373"/>
        <end position="382"/>
    </location>
</feature>
<evidence type="ECO:0000313" key="6">
    <source>
        <dbReference type="EMBL" id="QDU41961.1"/>
    </source>
</evidence>
<feature type="active site" description="Proton acceptor" evidence="2">
    <location>
        <position position="181"/>
    </location>
</feature>
<dbReference type="GO" id="GO:0008483">
    <property type="term" value="F:transaminase activity"/>
    <property type="evidence" value="ECO:0007669"/>
    <property type="project" value="UniProtKB-KW"/>
</dbReference>
<accession>A0A517ZHL3</accession>
<feature type="modified residue" description="N6-(pyridoxal phosphate)lysine" evidence="3">
    <location>
        <position position="181"/>
    </location>
</feature>
<evidence type="ECO:0000256" key="3">
    <source>
        <dbReference type="PIRSR" id="PIRSR000390-2"/>
    </source>
</evidence>
<evidence type="ECO:0000256" key="5">
    <source>
        <dbReference type="SAM" id="MobiDB-lite"/>
    </source>
</evidence>
<dbReference type="Gene3D" id="3.40.640.10">
    <property type="entry name" value="Type I PLP-dependent aspartate aminotransferase-like (Major domain)"/>
    <property type="match status" value="1"/>
</dbReference>
<dbReference type="Gene3D" id="3.90.1150.10">
    <property type="entry name" value="Aspartate Aminotransferase, domain 1"/>
    <property type="match status" value="1"/>
</dbReference>
<sequence>MNFIHQIEPYLTENDIAAVTDYLRSGGWLTEFQKTAEFEQRLAEFVSAKHATVVTSGTAALYLSLLALGIGPGDSVIVPDFTMIATPNVVRWAGAEPILCDVDPQTLCLDLNKVRLRPDTLAMIYVPINGRSGDMQQVRQFCRSHGLVLIEDACQALGSQSAGQKLGTFGDVGVFSFTPHKIITTGQGGAIVTNDDAVAEKIRKLKDFHRLQPGVDQHDGIGFNFKFTDLQAVIGIEQLKIIEERIEGRRNVWRTYAEQLADIEWLQFLPLGSDDTVPWFADALLNGVQKQPFLDYMKQNGIGCRTFYPPLHTQPPYADQTGEFLVSSDIAARGVWLPSSIQMPSDELNRVVETIRAYTPQAIEEQQTPLPKPHWDLAKSRVESQQSASD</sequence>
<dbReference type="KEGG" id="sdyn:Mal52_04160"/>
<dbReference type="SUPFAM" id="SSF53383">
    <property type="entry name" value="PLP-dependent transferases"/>
    <property type="match status" value="1"/>
</dbReference>
<dbReference type="EC" id="2.6.1.-" evidence="6"/>
<reference evidence="6 7" key="1">
    <citation type="submission" date="2019-02" db="EMBL/GenBank/DDBJ databases">
        <title>Deep-cultivation of Planctomycetes and their phenomic and genomic characterization uncovers novel biology.</title>
        <authorList>
            <person name="Wiegand S."/>
            <person name="Jogler M."/>
            <person name="Boedeker C."/>
            <person name="Pinto D."/>
            <person name="Vollmers J."/>
            <person name="Rivas-Marin E."/>
            <person name="Kohn T."/>
            <person name="Peeters S.H."/>
            <person name="Heuer A."/>
            <person name="Rast P."/>
            <person name="Oberbeckmann S."/>
            <person name="Bunk B."/>
            <person name="Jeske O."/>
            <person name="Meyerdierks A."/>
            <person name="Storesund J.E."/>
            <person name="Kallscheuer N."/>
            <person name="Luecker S."/>
            <person name="Lage O.M."/>
            <person name="Pohl T."/>
            <person name="Merkel B.J."/>
            <person name="Hornburger P."/>
            <person name="Mueller R.-W."/>
            <person name="Bruemmer F."/>
            <person name="Labrenz M."/>
            <person name="Spormann A.M."/>
            <person name="Op den Camp H."/>
            <person name="Overmann J."/>
            <person name="Amann R."/>
            <person name="Jetten M.S.M."/>
            <person name="Mascher T."/>
            <person name="Medema M.H."/>
            <person name="Devos D.P."/>
            <person name="Kaster A.-K."/>
            <person name="Ovreas L."/>
            <person name="Rohde M."/>
            <person name="Galperin M.Y."/>
            <person name="Jogler C."/>
        </authorList>
    </citation>
    <scope>NUCLEOTIDE SEQUENCE [LARGE SCALE GENOMIC DNA]</scope>
    <source>
        <strain evidence="6 7">Mal52</strain>
    </source>
</reference>
<dbReference type="Pfam" id="PF01041">
    <property type="entry name" value="DegT_DnrJ_EryC1"/>
    <property type="match status" value="1"/>
</dbReference>
<dbReference type="InterPro" id="IPR015422">
    <property type="entry name" value="PyrdxlP-dep_Trfase_small"/>
</dbReference>
<evidence type="ECO:0000313" key="7">
    <source>
        <dbReference type="Proteomes" id="UP000319383"/>
    </source>
</evidence>
<dbReference type="PANTHER" id="PTHR30244:SF34">
    <property type="entry name" value="DTDP-4-AMINO-4,6-DIDEOXYGALACTOSE TRANSAMINASE"/>
    <property type="match status" value="1"/>
</dbReference>
<dbReference type="CDD" id="cd00616">
    <property type="entry name" value="AHBA_syn"/>
    <property type="match status" value="1"/>
</dbReference>
<dbReference type="PIRSF" id="PIRSF000390">
    <property type="entry name" value="PLP_StrS"/>
    <property type="match status" value="1"/>
</dbReference>
<dbReference type="GO" id="GO:0000271">
    <property type="term" value="P:polysaccharide biosynthetic process"/>
    <property type="evidence" value="ECO:0007669"/>
    <property type="project" value="TreeGrafter"/>
</dbReference>
<keyword evidence="3 4" id="KW-0663">Pyridoxal phosphate</keyword>
<feature type="region of interest" description="Disordered" evidence="5">
    <location>
        <begin position="365"/>
        <end position="390"/>
    </location>
</feature>
<dbReference type="Proteomes" id="UP000319383">
    <property type="component" value="Chromosome"/>
</dbReference>
<gene>
    <name evidence="6" type="primary">epsN</name>
    <name evidence="6" type="ORF">Mal52_04160</name>
</gene>
<dbReference type="EMBL" id="CP036276">
    <property type="protein sequence ID" value="QDU41961.1"/>
    <property type="molecule type" value="Genomic_DNA"/>
</dbReference>
<keyword evidence="6" id="KW-0808">Transferase</keyword>